<evidence type="ECO:0000256" key="7">
    <source>
        <dbReference type="ARBA" id="ARBA00038093"/>
    </source>
</evidence>
<dbReference type="GO" id="GO:0000287">
    <property type="term" value="F:magnesium ion binding"/>
    <property type="evidence" value="ECO:0007669"/>
    <property type="project" value="UniProtKB-UniRule"/>
</dbReference>
<evidence type="ECO:0000313" key="11">
    <source>
        <dbReference type="Proteomes" id="UP000311605"/>
    </source>
</evidence>
<evidence type="ECO:0000256" key="1">
    <source>
        <dbReference type="ARBA" id="ARBA00001946"/>
    </source>
</evidence>
<dbReference type="AlphaFoldDB" id="A0A5C4XB85"/>
<keyword evidence="8" id="KW-0800">Toxin</keyword>
<evidence type="ECO:0000256" key="3">
    <source>
        <dbReference type="ARBA" id="ARBA00022722"/>
    </source>
</evidence>
<evidence type="ECO:0000256" key="5">
    <source>
        <dbReference type="ARBA" id="ARBA00022801"/>
    </source>
</evidence>
<dbReference type="HAMAP" id="MF_00265">
    <property type="entry name" value="VapC_Nob1"/>
    <property type="match status" value="1"/>
</dbReference>
<dbReference type="InterPro" id="IPR022907">
    <property type="entry name" value="VapC_family"/>
</dbReference>
<dbReference type="EC" id="3.1.-.-" evidence="8"/>
<dbReference type="InterPro" id="IPR029060">
    <property type="entry name" value="PIN-like_dom_sf"/>
</dbReference>
<dbReference type="RefSeq" id="WP_139678648.1">
    <property type="nucleotide sequence ID" value="NZ_VDMN01000007.1"/>
</dbReference>
<dbReference type="InterPro" id="IPR050556">
    <property type="entry name" value="Type_II_TA_system_RNase"/>
</dbReference>
<feature type="binding site" evidence="8">
    <location>
        <position position="103"/>
    </location>
    <ligand>
        <name>Mg(2+)</name>
        <dbReference type="ChEBI" id="CHEBI:18420"/>
    </ligand>
</feature>
<comment type="cofactor">
    <cofactor evidence="1 8">
        <name>Mg(2+)</name>
        <dbReference type="ChEBI" id="CHEBI:18420"/>
    </cofactor>
</comment>
<keyword evidence="4 8" id="KW-0479">Metal-binding</keyword>
<dbReference type="Proteomes" id="UP000311605">
    <property type="component" value="Unassembled WGS sequence"/>
</dbReference>
<reference evidence="10 11" key="1">
    <citation type="submission" date="2019-06" db="EMBL/GenBank/DDBJ databases">
        <title>The draft genome of Rhizobium smilacinae PTYR-5.</title>
        <authorList>
            <person name="Liu L."/>
            <person name="Li L."/>
            <person name="Zhang X."/>
        </authorList>
    </citation>
    <scope>NUCLEOTIDE SEQUENCE [LARGE SCALE GENOMIC DNA]</scope>
    <source>
        <strain evidence="10 11">PTYR-5</strain>
    </source>
</reference>
<evidence type="ECO:0000256" key="2">
    <source>
        <dbReference type="ARBA" id="ARBA00022649"/>
    </source>
</evidence>
<evidence type="ECO:0000256" key="4">
    <source>
        <dbReference type="ARBA" id="ARBA00022723"/>
    </source>
</evidence>
<dbReference type="GO" id="GO:0016787">
    <property type="term" value="F:hydrolase activity"/>
    <property type="evidence" value="ECO:0007669"/>
    <property type="project" value="UniProtKB-KW"/>
</dbReference>
<dbReference type="SUPFAM" id="SSF88723">
    <property type="entry name" value="PIN domain-like"/>
    <property type="match status" value="1"/>
</dbReference>
<accession>A0A5C4XB85</accession>
<sequence>MFIDTSVIVALLADEADAAEYAQRIEQSAGCTTSGLVILEASMRLATMLDIDPVAVETRIRDVLVAAEIDVVSIDGLVATEAVAAFARYGKGRGHPAQLNLADCMSYACAKIHNVPLMFKGNDFSHADIAKA</sequence>
<feature type="binding site" evidence="8">
    <location>
        <position position="4"/>
    </location>
    <ligand>
        <name>Mg(2+)</name>
        <dbReference type="ChEBI" id="CHEBI:18420"/>
    </ligand>
</feature>
<evidence type="ECO:0000259" key="9">
    <source>
        <dbReference type="Pfam" id="PF01850"/>
    </source>
</evidence>
<keyword evidence="11" id="KW-1185">Reference proteome</keyword>
<proteinExistence type="inferred from homology"/>
<protein>
    <recommendedName>
        <fullName evidence="8">Ribonuclease VapC</fullName>
        <shortName evidence="8">RNase VapC</shortName>
        <ecNumber evidence="8">3.1.-.-</ecNumber>
    </recommendedName>
    <alternativeName>
        <fullName evidence="8">Toxin VapC</fullName>
    </alternativeName>
</protein>
<keyword evidence="6 8" id="KW-0460">Magnesium</keyword>
<dbReference type="Pfam" id="PF01850">
    <property type="entry name" value="PIN"/>
    <property type="match status" value="1"/>
</dbReference>
<comment type="function">
    <text evidence="8">Toxic component of a toxin-antitoxin (TA) system. An RNase.</text>
</comment>
<dbReference type="PANTHER" id="PTHR33653">
    <property type="entry name" value="RIBONUCLEASE VAPC2"/>
    <property type="match status" value="1"/>
</dbReference>
<dbReference type="Gene3D" id="3.40.50.1010">
    <property type="entry name" value="5'-nuclease"/>
    <property type="match status" value="1"/>
</dbReference>
<dbReference type="OrthoDB" id="32625at2"/>
<dbReference type="InterPro" id="IPR002716">
    <property type="entry name" value="PIN_dom"/>
</dbReference>
<dbReference type="CDD" id="cd09871">
    <property type="entry name" value="PIN_MtVapC28-VapC30-like"/>
    <property type="match status" value="1"/>
</dbReference>
<keyword evidence="2 8" id="KW-1277">Toxin-antitoxin system</keyword>
<feature type="domain" description="PIN" evidence="9">
    <location>
        <begin position="1"/>
        <end position="128"/>
    </location>
</feature>
<name>A0A5C4XB85_9HYPH</name>
<comment type="caution">
    <text evidence="10">The sequence shown here is derived from an EMBL/GenBank/DDBJ whole genome shotgun (WGS) entry which is preliminary data.</text>
</comment>
<evidence type="ECO:0000256" key="8">
    <source>
        <dbReference type="HAMAP-Rule" id="MF_00265"/>
    </source>
</evidence>
<gene>
    <name evidence="8" type="primary">vapC</name>
    <name evidence="10" type="ORF">FHP24_23310</name>
</gene>
<keyword evidence="5 8" id="KW-0378">Hydrolase</keyword>
<dbReference type="EMBL" id="VDMN01000007">
    <property type="protein sequence ID" value="TNM60736.1"/>
    <property type="molecule type" value="Genomic_DNA"/>
</dbReference>
<dbReference type="GO" id="GO:0090729">
    <property type="term" value="F:toxin activity"/>
    <property type="evidence" value="ECO:0007669"/>
    <property type="project" value="UniProtKB-KW"/>
</dbReference>
<comment type="similarity">
    <text evidence="7 8">Belongs to the PINc/VapC protein family.</text>
</comment>
<evidence type="ECO:0000313" key="10">
    <source>
        <dbReference type="EMBL" id="TNM60736.1"/>
    </source>
</evidence>
<dbReference type="PANTHER" id="PTHR33653:SF1">
    <property type="entry name" value="RIBONUCLEASE VAPC2"/>
    <property type="match status" value="1"/>
</dbReference>
<dbReference type="GO" id="GO:0004540">
    <property type="term" value="F:RNA nuclease activity"/>
    <property type="evidence" value="ECO:0007669"/>
    <property type="project" value="InterPro"/>
</dbReference>
<evidence type="ECO:0000256" key="6">
    <source>
        <dbReference type="ARBA" id="ARBA00022842"/>
    </source>
</evidence>
<keyword evidence="3 8" id="KW-0540">Nuclease</keyword>
<organism evidence="10 11">
    <name type="scientific">Aliirhizobium smilacinae</name>
    <dbReference type="NCBI Taxonomy" id="1395944"/>
    <lineage>
        <taxon>Bacteria</taxon>
        <taxon>Pseudomonadati</taxon>
        <taxon>Pseudomonadota</taxon>
        <taxon>Alphaproteobacteria</taxon>
        <taxon>Hyphomicrobiales</taxon>
        <taxon>Rhizobiaceae</taxon>
        <taxon>Aliirhizobium</taxon>
    </lineage>
</organism>